<organism evidence="1">
    <name type="scientific">Anguilla anguilla</name>
    <name type="common">European freshwater eel</name>
    <name type="synonym">Muraena anguilla</name>
    <dbReference type="NCBI Taxonomy" id="7936"/>
    <lineage>
        <taxon>Eukaryota</taxon>
        <taxon>Metazoa</taxon>
        <taxon>Chordata</taxon>
        <taxon>Craniata</taxon>
        <taxon>Vertebrata</taxon>
        <taxon>Euteleostomi</taxon>
        <taxon>Actinopterygii</taxon>
        <taxon>Neopterygii</taxon>
        <taxon>Teleostei</taxon>
        <taxon>Anguilliformes</taxon>
        <taxon>Anguillidae</taxon>
        <taxon>Anguilla</taxon>
    </lineage>
</organism>
<dbReference type="AlphaFoldDB" id="A0A0E9V2E7"/>
<evidence type="ECO:0000313" key="1">
    <source>
        <dbReference type="EMBL" id="JAH72171.1"/>
    </source>
</evidence>
<protein>
    <submittedName>
        <fullName evidence="1">Uncharacterized protein</fullName>
    </submittedName>
</protein>
<proteinExistence type="predicted"/>
<reference evidence="1" key="2">
    <citation type="journal article" date="2015" name="Fish Shellfish Immunol.">
        <title>Early steps in the European eel (Anguilla anguilla)-Vibrio vulnificus interaction in the gills: Role of the RtxA13 toxin.</title>
        <authorList>
            <person name="Callol A."/>
            <person name="Pajuelo D."/>
            <person name="Ebbesson L."/>
            <person name="Teles M."/>
            <person name="MacKenzie S."/>
            <person name="Amaro C."/>
        </authorList>
    </citation>
    <scope>NUCLEOTIDE SEQUENCE</scope>
</reference>
<dbReference type="EMBL" id="GBXM01036406">
    <property type="protein sequence ID" value="JAH72171.1"/>
    <property type="molecule type" value="Transcribed_RNA"/>
</dbReference>
<sequence>MSMGSYVHTEMLAWCDLKYCSQK</sequence>
<reference evidence="1" key="1">
    <citation type="submission" date="2014-11" db="EMBL/GenBank/DDBJ databases">
        <authorList>
            <person name="Amaro Gonzalez C."/>
        </authorList>
    </citation>
    <scope>NUCLEOTIDE SEQUENCE</scope>
</reference>
<accession>A0A0E9V2E7</accession>
<name>A0A0E9V2E7_ANGAN</name>